<feature type="non-terminal residue" evidence="9">
    <location>
        <position position="1"/>
    </location>
</feature>
<accession>A0A5J9U9E5</accession>
<dbReference type="PANTHER" id="PTHR33057:SF12">
    <property type="entry name" value="TRANSCRIPTION REPRESSOR"/>
    <property type="match status" value="1"/>
</dbReference>
<evidence type="ECO:0000259" key="8">
    <source>
        <dbReference type="PROSITE" id="PS51754"/>
    </source>
</evidence>
<evidence type="ECO:0000313" key="9">
    <source>
        <dbReference type="EMBL" id="TVU20124.1"/>
    </source>
</evidence>
<comment type="function">
    <text evidence="6">Transcriptional repressor that regulates multiple aspects of plant growth and development.</text>
</comment>
<dbReference type="OrthoDB" id="1928390at2759"/>
<dbReference type="Gramene" id="TVU20124">
    <property type="protein sequence ID" value="TVU20124"/>
    <property type="gene ID" value="EJB05_36317"/>
</dbReference>
<feature type="compositionally biased region" description="Basic and acidic residues" evidence="7">
    <location>
        <begin position="76"/>
        <end position="88"/>
    </location>
</feature>
<comment type="subcellular location">
    <subcellularLocation>
        <location evidence="1 6">Nucleus</location>
    </subcellularLocation>
</comment>
<dbReference type="Pfam" id="PF04844">
    <property type="entry name" value="Ovate"/>
    <property type="match status" value="1"/>
</dbReference>
<dbReference type="GO" id="GO:0005634">
    <property type="term" value="C:nucleus"/>
    <property type="evidence" value="ECO:0007669"/>
    <property type="project" value="UniProtKB-SubCell"/>
</dbReference>
<dbReference type="InterPro" id="IPR006458">
    <property type="entry name" value="Ovate_C"/>
</dbReference>
<evidence type="ECO:0000256" key="2">
    <source>
        <dbReference type="ARBA" id="ARBA00022491"/>
    </source>
</evidence>
<evidence type="ECO:0000256" key="4">
    <source>
        <dbReference type="ARBA" id="ARBA00023163"/>
    </source>
</evidence>
<name>A0A5J9U9E5_9POAL</name>
<evidence type="ECO:0000313" key="10">
    <source>
        <dbReference type="Proteomes" id="UP000324897"/>
    </source>
</evidence>
<feature type="compositionally biased region" description="Basic residues" evidence="7">
    <location>
        <begin position="131"/>
        <end position="143"/>
    </location>
</feature>
<sequence>MDKSRHDKAAVGVGGRLRQRLAQILVRSPCATTTTSATSFVSLAGTNAVAVAAATTVDAASRQEPTPAGHTSCAHDTTRSKLNDDSSQRRHHRQRSSDRALVHISIDCSARSVGAAAVQLPSPMPVPAKRAAVKSRRRRRRSKGNAGRYKTRASSSYGWSSSTDGGELATFGSDDDGERADTARSSTLFSSRSRSFSSDSTSDFYTTATGGTGARSKNRLRRRAPAPPRAGTFRPSVSAADEMKTARSKGDRDGAVAAAAGSMAVVKRSHDPYADFRSSMAEMLAGRGIRGADALSELLVWYLSLNSPEHHPVILAAFEDVLGNDT</sequence>
<evidence type="ECO:0000256" key="1">
    <source>
        <dbReference type="ARBA" id="ARBA00004123"/>
    </source>
</evidence>
<evidence type="ECO:0000256" key="3">
    <source>
        <dbReference type="ARBA" id="ARBA00023015"/>
    </source>
</evidence>
<gene>
    <name evidence="9" type="ORF">EJB05_36317</name>
</gene>
<dbReference type="InterPro" id="IPR038933">
    <property type="entry name" value="Ovate"/>
</dbReference>
<feature type="region of interest" description="Disordered" evidence="7">
    <location>
        <begin position="120"/>
        <end position="234"/>
    </location>
</feature>
<organism evidence="9 10">
    <name type="scientific">Eragrostis curvula</name>
    <name type="common">weeping love grass</name>
    <dbReference type="NCBI Taxonomy" id="38414"/>
    <lineage>
        <taxon>Eukaryota</taxon>
        <taxon>Viridiplantae</taxon>
        <taxon>Streptophyta</taxon>
        <taxon>Embryophyta</taxon>
        <taxon>Tracheophyta</taxon>
        <taxon>Spermatophyta</taxon>
        <taxon>Magnoliopsida</taxon>
        <taxon>Liliopsida</taxon>
        <taxon>Poales</taxon>
        <taxon>Poaceae</taxon>
        <taxon>PACMAD clade</taxon>
        <taxon>Chloridoideae</taxon>
        <taxon>Eragrostideae</taxon>
        <taxon>Eragrostidinae</taxon>
        <taxon>Eragrostis</taxon>
    </lineage>
</organism>
<evidence type="ECO:0000256" key="6">
    <source>
        <dbReference type="RuleBase" id="RU367028"/>
    </source>
</evidence>
<reference evidence="9 10" key="1">
    <citation type="journal article" date="2019" name="Sci. Rep.">
        <title>A high-quality genome of Eragrostis curvula grass provides insights into Poaceae evolution and supports new strategies to enhance forage quality.</title>
        <authorList>
            <person name="Carballo J."/>
            <person name="Santos B.A.C.M."/>
            <person name="Zappacosta D."/>
            <person name="Garbus I."/>
            <person name="Selva J.P."/>
            <person name="Gallo C.A."/>
            <person name="Diaz A."/>
            <person name="Albertini E."/>
            <person name="Caccamo M."/>
            <person name="Echenique V."/>
        </authorList>
    </citation>
    <scope>NUCLEOTIDE SEQUENCE [LARGE SCALE GENOMIC DNA]</scope>
    <source>
        <strain evidence="10">cv. Victoria</strain>
        <tissue evidence="9">Leaf</tissue>
    </source>
</reference>
<keyword evidence="3 6" id="KW-0805">Transcription regulation</keyword>
<keyword evidence="4 6" id="KW-0804">Transcription</keyword>
<keyword evidence="2 6" id="KW-0678">Repressor</keyword>
<dbReference type="AlphaFoldDB" id="A0A5J9U9E5"/>
<dbReference type="PROSITE" id="PS51754">
    <property type="entry name" value="OVATE"/>
    <property type="match status" value="1"/>
</dbReference>
<comment type="caution">
    <text evidence="9">The sequence shown here is derived from an EMBL/GenBank/DDBJ whole genome shotgun (WGS) entry which is preliminary data.</text>
</comment>
<feature type="domain" description="OVATE" evidence="8">
    <location>
        <begin position="265"/>
        <end position="324"/>
    </location>
</feature>
<feature type="region of interest" description="Disordered" evidence="7">
    <location>
        <begin position="59"/>
        <end position="100"/>
    </location>
</feature>
<keyword evidence="5 6" id="KW-0539">Nucleus</keyword>
<protein>
    <recommendedName>
        <fullName evidence="6">Transcription repressor</fullName>
    </recommendedName>
    <alternativeName>
        <fullName evidence="6">Ovate family protein</fullName>
    </alternativeName>
</protein>
<dbReference type="NCBIfam" id="TIGR01568">
    <property type="entry name" value="A_thal_3678"/>
    <property type="match status" value="1"/>
</dbReference>
<evidence type="ECO:0000256" key="7">
    <source>
        <dbReference type="SAM" id="MobiDB-lite"/>
    </source>
</evidence>
<dbReference type="Proteomes" id="UP000324897">
    <property type="component" value="Chromosome 7"/>
</dbReference>
<evidence type="ECO:0000256" key="5">
    <source>
        <dbReference type="ARBA" id="ARBA00023242"/>
    </source>
</evidence>
<dbReference type="GO" id="GO:0045892">
    <property type="term" value="P:negative regulation of DNA-templated transcription"/>
    <property type="evidence" value="ECO:0007669"/>
    <property type="project" value="UniProtKB-UniRule"/>
</dbReference>
<dbReference type="PANTHER" id="PTHR33057">
    <property type="entry name" value="TRANSCRIPTION REPRESSOR OFP7-RELATED"/>
    <property type="match status" value="1"/>
</dbReference>
<keyword evidence="10" id="KW-1185">Reference proteome</keyword>
<proteinExistence type="predicted"/>
<feature type="compositionally biased region" description="Low complexity" evidence="7">
    <location>
        <begin position="183"/>
        <end position="209"/>
    </location>
</feature>
<dbReference type="EMBL" id="RWGY01000029">
    <property type="protein sequence ID" value="TVU20124.1"/>
    <property type="molecule type" value="Genomic_DNA"/>
</dbReference>